<keyword evidence="4" id="KW-1185">Reference proteome</keyword>
<organism evidence="3 4">
    <name type="scientific">Mesorhizobium australicum</name>
    <dbReference type="NCBI Taxonomy" id="536018"/>
    <lineage>
        <taxon>Bacteria</taxon>
        <taxon>Pseudomonadati</taxon>
        <taxon>Pseudomonadota</taxon>
        <taxon>Alphaproteobacteria</taxon>
        <taxon>Hyphomicrobiales</taxon>
        <taxon>Phyllobacteriaceae</taxon>
        <taxon>Mesorhizobium</taxon>
    </lineage>
</organism>
<keyword evidence="3" id="KW-0808">Transferase</keyword>
<dbReference type="CDD" id="cd03057">
    <property type="entry name" value="GST_N_Beta"/>
    <property type="match status" value="1"/>
</dbReference>
<name>A0A1X7PDX6_9HYPH</name>
<dbReference type="SFLD" id="SFLDS00019">
    <property type="entry name" value="Glutathione_Transferase_(cytos"/>
    <property type="match status" value="1"/>
</dbReference>
<feature type="domain" description="GST C-terminal" evidence="2">
    <location>
        <begin position="87"/>
        <end position="209"/>
    </location>
</feature>
<dbReference type="EMBL" id="FXBL01000004">
    <property type="protein sequence ID" value="SMH48570.1"/>
    <property type="molecule type" value="Genomic_DNA"/>
</dbReference>
<dbReference type="PROSITE" id="PS50404">
    <property type="entry name" value="GST_NTER"/>
    <property type="match status" value="1"/>
</dbReference>
<dbReference type="PANTHER" id="PTHR44051:SF8">
    <property type="entry name" value="GLUTATHIONE S-TRANSFERASE GSTA"/>
    <property type="match status" value="1"/>
</dbReference>
<dbReference type="PANTHER" id="PTHR44051">
    <property type="entry name" value="GLUTATHIONE S-TRANSFERASE-RELATED"/>
    <property type="match status" value="1"/>
</dbReference>
<dbReference type="OrthoDB" id="7583243at2"/>
<dbReference type="InterPro" id="IPR004045">
    <property type="entry name" value="Glutathione_S-Trfase_N"/>
</dbReference>
<accession>A0A1X7PDX6</accession>
<dbReference type="Pfam" id="PF00043">
    <property type="entry name" value="GST_C"/>
    <property type="match status" value="1"/>
</dbReference>
<dbReference type="InterPro" id="IPR036249">
    <property type="entry name" value="Thioredoxin-like_sf"/>
</dbReference>
<dbReference type="InterPro" id="IPR010987">
    <property type="entry name" value="Glutathione-S-Trfase_C-like"/>
</dbReference>
<dbReference type="SUPFAM" id="SSF52833">
    <property type="entry name" value="Thioredoxin-like"/>
    <property type="match status" value="1"/>
</dbReference>
<reference evidence="3 4" key="1">
    <citation type="submission" date="2017-04" db="EMBL/GenBank/DDBJ databases">
        <authorList>
            <person name="Afonso C.L."/>
            <person name="Miller P.J."/>
            <person name="Scott M.A."/>
            <person name="Spackman E."/>
            <person name="Goraichik I."/>
            <person name="Dimitrov K.M."/>
            <person name="Suarez D.L."/>
            <person name="Swayne D.E."/>
        </authorList>
    </citation>
    <scope>NUCLEOTIDE SEQUENCE [LARGE SCALE GENOMIC DNA]</scope>
    <source>
        <strain evidence="3 4">B5P</strain>
    </source>
</reference>
<dbReference type="Pfam" id="PF13409">
    <property type="entry name" value="GST_N_2"/>
    <property type="match status" value="1"/>
</dbReference>
<dbReference type="InterPro" id="IPR040079">
    <property type="entry name" value="Glutathione_S-Trfase"/>
</dbReference>
<dbReference type="InterPro" id="IPR004046">
    <property type="entry name" value="GST_C"/>
</dbReference>
<sequence>MFKLYGRPGSGSGAVEAILRLADIECEVVDLPRWPEGEPPAELLAINPLAQVPVLILPDGSAMTESAAMCVHLADLHPSAGLSPAIGEPSRAAFLRWMFYLSSNIYMSELRYFYPHRYTADAFGADAVKQASLDRKSFEWSVFSEALGNRPFALGDRLSAVDIYAAMLISWIEDLDEFCARFPALRGLYHRVAGVPEIAAVWARHGMPT</sequence>
<dbReference type="RefSeq" id="WP_085465531.1">
    <property type="nucleotide sequence ID" value="NZ_FXBL01000004.1"/>
</dbReference>
<proteinExistence type="predicted"/>
<evidence type="ECO:0000259" key="2">
    <source>
        <dbReference type="PROSITE" id="PS50405"/>
    </source>
</evidence>
<dbReference type="Proteomes" id="UP000193083">
    <property type="component" value="Unassembled WGS sequence"/>
</dbReference>
<evidence type="ECO:0000259" key="1">
    <source>
        <dbReference type="PROSITE" id="PS50404"/>
    </source>
</evidence>
<evidence type="ECO:0000313" key="3">
    <source>
        <dbReference type="EMBL" id="SMH48570.1"/>
    </source>
</evidence>
<dbReference type="AlphaFoldDB" id="A0A1X7PDX6"/>
<dbReference type="InterPro" id="IPR036282">
    <property type="entry name" value="Glutathione-S-Trfase_C_sf"/>
</dbReference>
<protein>
    <submittedName>
        <fullName evidence="3">Glutathione S-transferase</fullName>
    </submittedName>
</protein>
<dbReference type="GO" id="GO:0016740">
    <property type="term" value="F:transferase activity"/>
    <property type="evidence" value="ECO:0007669"/>
    <property type="project" value="UniProtKB-KW"/>
</dbReference>
<dbReference type="Gene3D" id="1.20.1050.10">
    <property type="match status" value="1"/>
</dbReference>
<dbReference type="SFLD" id="SFLDG00358">
    <property type="entry name" value="Main_(cytGST)"/>
    <property type="match status" value="1"/>
</dbReference>
<feature type="domain" description="GST N-terminal" evidence="1">
    <location>
        <begin position="1"/>
        <end position="81"/>
    </location>
</feature>
<evidence type="ECO:0000313" key="4">
    <source>
        <dbReference type="Proteomes" id="UP000193083"/>
    </source>
</evidence>
<dbReference type="Gene3D" id="3.40.30.10">
    <property type="entry name" value="Glutaredoxin"/>
    <property type="match status" value="1"/>
</dbReference>
<dbReference type="SUPFAM" id="SSF47616">
    <property type="entry name" value="GST C-terminal domain-like"/>
    <property type="match status" value="1"/>
</dbReference>
<gene>
    <name evidence="3" type="ORF">SAMN02982922_3748</name>
</gene>
<dbReference type="PROSITE" id="PS50405">
    <property type="entry name" value="GST_CTER"/>
    <property type="match status" value="1"/>
</dbReference>